<organism evidence="1 2">
    <name type="scientific">Emticicia agri</name>
    <dbReference type="NCBI Taxonomy" id="2492393"/>
    <lineage>
        <taxon>Bacteria</taxon>
        <taxon>Pseudomonadati</taxon>
        <taxon>Bacteroidota</taxon>
        <taxon>Cytophagia</taxon>
        <taxon>Cytophagales</taxon>
        <taxon>Leadbetterellaceae</taxon>
        <taxon>Emticicia</taxon>
    </lineage>
</organism>
<name>A0A4Q5LU64_9BACT</name>
<evidence type="ECO:0000313" key="2">
    <source>
        <dbReference type="Proteomes" id="UP000293162"/>
    </source>
</evidence>
<gene>
    <name evidence="1" type="ORF">EWM59_24000</name>
</gene>
<proteinExistence type="predicted"/>
<dbReference type="RefSeq" id="WP_130023790.1">
    <property type="nucleotide sequence ID" value="NZ_SEWF01000058.1"/>
</dbReference>
<reference evidence="1 2" key="1">
    <citation type="submission" date="2019-02" db="EMBL/GenBank/DDBJ databases">
        <title>Bacterial novel species Emticicia sp. 17J42-9 isolated from soil.</title>
        <authorList>
            <person name="Jung H.-Y."/>
        </authorList>
    </citation>
    <scope>NUCLEOTIDE SEQUENCE [LARGE SCALE GENOMIC DNA]</scope>
    <source>
        <strain evidence="1 2">17J42-9</strain>
    </source>
</reference>
<dbReference type="EMBL" id="SEWF01000058">
    <property type="protein sequence ID" value="RYU93055.1"/>
    <property type="molecule type" value="Genomic_DNA"/>
</dbReference>
<evidence type="ECO:0000313" key="1">
    <source>
        <dbReference type="EMBL" id="RYU93055.1"/>
    </source>
</evidence>
<sequence length="83" mass="9336">MKTFHELNNDITHALGRYEIVYTDISTSVLQAALTISISKEVCQKKMNDFVNYLNDLKVMYQSSLKPGTGAIKLTIFSDFTIG</sequence>
<dbReference type="Proteomes" id="UP000293162">
    <property type="component" value="Unassembled WGS sequence"/>
</dbReference>
<keyword evidence="2" id="KW-1185">Reference proteome</keyword>
<comment type="caution">
    <text evidence="1">The sequence shown here is derived from an EMBL/GenBank/DDBJ whole genome shotgun (WGS) entry which is preliminary data.</text>
</comment>
<protein>
    <submittedName>
        <fullName evidence="1">Uncharacterized protein</fullName>
    </submittedName>
</protein>
<dbReference type="AlphaFoldDB" id="A0A4Q5LU64"/>
<dbReference type="OrthoDB" id="9851158at2"/>
<accession>A0A4Q5LU64</accession>